<name>A0ABZ1D1C5_9TREE</name>
<dbReference type="RefSeq" id="XP_062792564.1">
    <property type="nucleotide sequence ID" value="XM_062936513.1"/>
</dbReference>
<proteinExistence type="predicted"/>
<dbReference type="GeneID" id="87956929"/>
<dbReference type="EMBL" id="CP141886">
    <property type="protein sequence ID" value="WRT67824.1"/>
    <property type="molecule type" value="Genomic_DNA"/>
</dbReference>
<sequence length="493" mass="56125">MSWTTPAIIDISTPSSLFPLTHLKKCTETDTASTPSTLPWEVLLLIRSILTENSQMGSGAKLVQCSRSFYDIFIPVLRYDKLILRGGRRGNGVFEGLMGRKCYLSSSLSVDSRFVNFTLIYLALILIYKFSVRSNEHHAFSKYLFPTSSTHFRKLSLLQQCTHLTIHDLPSAISIISAQEAIGEATTLLFPNIQQITFGSELILSLALELDISGIERIHMLSQIIKPKDICMWFPSPSSRPLPIPSADYPYQDQQDRPMEVNHFIDIDDMNYPSSEHHTNRSGISNEPEFRANIDEYPFYELINYDAALLYNKSRSLQTFLSSFLNTNNITNKDNIDDDANGIENIIIHNITFQSIPSISHSSSSSSFIKAYRLFFADHCSCWKYDDYPFWENLMVDSESLYRAVTIVESLPWKSPINNMKYIFVNAELNYLEDQATSLQSEDEFLASEKEDGKVERLVRGMITSQGWSAEAIEALTFTRQDRVEPCICCEGK</sequence>
<organism evidence="1 2">
    <name type="scientific">Kwoniella shivajii</name>
    <dbReference type="NCBI Taxonomy" id="564305"/>
    <lineage>
        <taxon>Eukaryota</taxon>
        <taxon>Fungi</taxon>
        <taxon>Dikarya</taxon>
        <taxon>Basidiomycota</taxon>
        <taxon>Agaricomycotina</taxon>
        <taxon>Tremellomycetes</taxon>
        <taxon>Tremellales</taxon>
        <taxon>Cryptococcaceae</taxon>
        <taxon>Kwoniella</taxon>
    </lineage>
</organism>
<dbReference type="Proteomes" id="UP001329825">
    <property type="component" value="Chromosome 6"/>
</dbReference>
<keyword evidence="2" id="KW-1185">Reference proteome</keyword>
<reference evidence="1 2" key="1">
    <citation type="submission" date="2024-01" db="EMBL/GenBank/DDBJ databases">
        <title>Comparative genomics of Cryptococcus and Kwoniella reveals pathogenesis evolution and contrasting modes of karyotype evolution via chromosome fusion or intercentromeric recombination.</title>
        <authorList>
            <person name="Coelho M.A."/>
            <person name="David-Palma M."/>
            <person name="Shea T."/>
            <person name="Bowers K."/>
            <person name="McGinley-Smith S."/>
            <person name="Mohammad A.W."/>
            <person name="Gnirke A."/>
            <person name="Yurkov A.M."/>
            <person name="Nowrousian M."/>
            <person name="Sun S."/>
            <person name="Cuomo C.A."/>
            <person name="Heitman J."/>
        </authorList>
    </citation>
    <scope>NUCLEOTIDE SEQUENCE [LARGE SCALE GENOMIC DNA]</scope>
    <source>
        <strain evidence="1">CBS 11374</strain>
    </source>
</reference>
<accession>A0ABZ1D1C5</accession>
<protein>
    <recommendedName>
        <fullName evidence="3">F-box domain-containing protein</fullName>
    </recommendedName>
</protein>
<gene>
    <name evidence="1" type="ORF">IL334_004798</name>
</gene>
<evidence type="ECO:0008006" key="3">
    <source>
        <dbReference type="Google" id="ProtNLM"/>
    </source>
</evidence>
<evidence type="ECO:0000313" key="1">
    <source>
        <dbReference type="EMBL" id="WRT67824.1"/>
    </source>
</evidence>
<evidence type="ECO:0000313" key="2">
    <source>
        <dbReference type="Proteomes" id="UP001329825"/>
    </source>
</evidence>